<feature type="transmembrane region" description="Helical" evidence="1">
    <location>
        <begin position="69"/>
        <end position="88"/>
    </location>
</feature>
<feature type="transmembrane region" description="Helical" evidence="1">
    <location>
        <begin position="20"/>
        <end position="41"/>
    </location>
</feature>
<gene>
    <name evidence="2" type="ORF">EHT87_21405</name>
</gene>
<feature type="transmembrane region" description="Helical" evidence="1">
    <location>
        <begin position="167"/>
        <end position="187"/>
    </location>
</feature>
<evidence type="ECO:0000313" key="3">
    <source>
        <dbReference type="Proteomes" id="UP000274271"/>
    </source>
</evidence>
<keyword evidence="1" id="KW-1133">Transmembrane helix</keyword>
<evidence type="ECO:0000313" key="2">
    <source>
        <dbReference type="EMBL" id="RRB12740.1"/>
    </source>
</evidence>
<accession>A0A3P1CHL0</accession>
<reference evidence="2 3" key="1">
    <citation type="submission" date="2018-11" db="EMBL/GenBank/DDBJ databases">
        <authorList>
            <person name="Zhou Z."/>
            <person name="Wang G."/>
        </authorList>
    </citation>
    <scope>NUCLEOTIDE SEQUENCE [LARGE SCALE GENOMIC DNA]</scope>
    <source>
        <strain evidence="2 3">KCTC42998</strain>
    </source>
</reference>
<keyword evidence="1" id="KW-0812">Transmembrane</keyword>
<sequence length="246" mass="27575">MRIASKLDQLHLRVKQNRWLHYFAVFNRIALAAGFLPSGFVKIVGERFTSLSVNHPMGNYLEALHHTGYYYTFIGVLQVTAALLLLIPRTATLGALLYFPIILNICILSFAVRFDGSLLTSPLMVLANLYLLCWDYDKLKFIFPFHDPPVPDAIARQKSLTSPFPTVFFAGVVATVFMVGLLIFNAFAIRPRNTLSDCQEQCKGSNKSEACYEFCDCIHKDGQPLDKCLDAYNKAPANDSRPSSPN</sequence>
<dbReference type="RefSeq" id="WP_124908691.1">
    <property type="nucleotide sequence ID" value="NZ_RQJP01000004.1"/>
</dbReference>
<evidence type="ECO:0000256" key="1">
    <source>
        <dbReference type="SAM" id="Phobius"/>
    </source>
</evidence>
<keyword evidence="3" id="KW-1185">Reference proteome</keyword>
<dbReference type="OrthoDB" id="5524812at2"/>
<proteinExistence type="predicted"/>
<name>A0A3P1CHL0_9BACT</name>
<protein>
    <submittedName>
        <fullName evidence="2">DoxX family protein</fullName>
    </submittedName>
</protein>
<feature type="transmembrane region" description="Helical" evidence="1">
    <location>
        <begin position="95"/>
        <end position="114"/>
    </location>
</feature>
<comment type="caution">
    <text evidence="2">The sequence shown here is derived from an EMBL/GenBank/DDBJ whole genome shotgun (WGS) entry which is preliminary data.</text>
</comment>
<dbReference type="EMBL" id="RQJP01000004">
    <property type="protein sequence ID" value="RRB12740.1"/>
    <property type="molecule type" value="Genomic_DNA"/>
</dbReference>
<dbReference type="Proteomes" id="UP000274271">
    <property type="component" value="Unassembled WGS sequence"/>
</dbReference>
<organism evidence="2 3">
    <name type="scientific">Larkinella knui</name>
    <dbReference type="NCBI Taxonomy" id="2025310"/>
    <lineage>
        <taxon>Bacteria</taxon>
        <taxon>Pseudomonadati</taxon>
        <taxon>Bacteroidota</taxon>
        <taxon>Cytophagia</taxon>
        <taxon>Cytophagales</taxon>
        <taxon>Spirosomataceae</taxon>
        <taxon>Larkinella</taxon>
    </lineage>
</organism>
<keyword evidence="1" id="KW-0472">Membrane</keyword>
<dbReference type="AlphaFoldDB" id="A0A3P1CHL0"/>